<accession>A0ACB0LCB8</accession>
<evidence type="ECO:0000313" key="1">
    <source>
        <dbReference type="EMBL" id="CAJ2667063.1"/>
    </source>
</evidence>
<sequence length="422" mass="47170">MNENRTDIDEPMITIRDRARNLDEIFLTIGVVFPITRSAITIDLEEAGHDITEGEACFIGQGTGVLRDPSPSILERDRFQPWKGGGKLPVAGDVGRRKGRTVEEEKNSLKKQEYGRNHFGQGTVKGNNGGASAELNYVNGDVERSHNKIGDGGASGCALKRYKSKPNDTEWAYKGVVATVFNGESLSVVHNKIMDAGFSDLILIPMGADKVFVHSTENGDAMSVINNAKEFFQLVFWNWMRWDKETSPYRRGAWVRLYGVPLHAWNEQFFQLCVFESGRFLRTDSSSVEKTILDFARVLIATPELDIIKKSVSVLVDEIIVEIKIVEEWGYAMGEDSCLFDEGSEFEESQADYSEGQVDPEVNRSVDMLIDKFKEGLDEEDLVEGQGMRDDELLDKSEAKPGPERVGISYVLGKGSKCWCKP</sequence>
<proteinExistence type="predicted"/>
<reference evidence="1" key="1">
    <citation type="submission" date="2023-10" db="EMBL/GenBank/DDBJ databases">
        <authorList>
            <person name="Rodriguez Cubillos JULIANA M."/>
            <person name="De Vega J."/>
        </authorList>
    </citation>
    <scope>NUCLEOTIDE SEQUENCE</scope>
</reference>
<evidence type="ECO:0000313" key="2">
    <source>
        <dbReference type="Proteomes" id="UP001177021"/>
    </source>
</evidence>
<dbReference type="EMBL" id="CASHSV030000513">
    <property type="protein sequence ID" value="CAJ2667063.1"/>
    <property type="molecule type" value="Genomic_DNA"/>
</dbReference>
<comment type="caution">
    <text evidence="1">The sequence shown here is derived from an EMBL/GenBank/DDBJ whole genome shotgun (WGS) entry which is preliminary data.</text>
</comment>
<keyword evidence="2" id="KW-1185">Reference proteome</keyword>
<organism evidence="1 2">
    <name type="scientific">Trifolium pratense</name>
    <name type="common">Red clover</name>
    <dbReference type="NCBI Taxonomy" id="57577"/>
    <lineage>
        <taxon>Eukaryota</taxon>
        <taxon>Viridiplantae</taxon>
        <taxon>Streptophyta</taxon>
        <taxon>Embryophyta</taxon>
        <taxon>Tracheophyta</taxon>
        <taxon>Spermatophyta</taxon>
        <taxon>Magnoliopsida</taxon>
        <taxon>eudicotyledons</taxon>
        <taxon>Gunneridae</taxon>
        <taxon>Pentapetalae</taxon>
        <taxon>rosids</taxon>
        <taxon>fabids</taxon>
        <taxon>Fabales</taxon>
        <taxon>Fabaceae</taxon>
        <taxon>Papilionoideae</taxon>
        <taxon>50 kb inversion clade</taxon>
        <taxon>NPAAA clade</taxon>
        <taxon>Hologalegina</taxon>
        <taxon>IRL clade</taxon>
        <taxon>Trifolieae</taxon>
        <taxon>Trifolium</taxon>
    </lineage>
</organism>
<protein>
    <submittedName>
        <fullName evidence="1">Uncharacterized protein</fullName>
    </submittedName>
</protein>
<name>A0ACB0LCB8_TRIPR</name>
<dbReference type="Proteomes" id="UP001177021">
    <property type="component" value="Unassembled WGS sequence"/>
</dbReference>
<gene>
    <name evidence="1" type="ORF">MILVUS5_LOCUS31771</name>
</gene>